<dbReference type="CDD" id="cd04301">
    <property type="entry name" value="NAT_SF"/>
    <property type="match status" value="1"/>
</dbReference>
<sequence length="156" mass="17687">MTLPEGYKIRRIEKKDYEGVVETLAVLTTVGNLTREQFESIVDYWNSVQMYHDKSIYKYNPSVIVDVNTDEVAAVGNIILEQKLIHEGGICGHIEDIAVSKNHQGKKLGKALLGYLSDLGFQSGCYKIILDCNEKNVKFYEKCGYSTTAIEMQKRK</sequence>
<dbReference type="InterPro" id="IPR000182">
    <property type="entry name" value="GNAT_dom"/>
</dbReference>
<feature type="domain" description="N-acetyltransferase" evidence="9">
    <location>
        <begin position="28"/>
        <end position="156"/>
    </location>
</feature>
<dbReference type="Pfam" id="PF00583">
    <property type="entry name" value="Acetyltransf_1"/>
    <property type="match status" value="1"/>
</dbReference>
<dbReference type="SUPFAM" id="SSF55729">
    <property type="entry name" value="Acyl-CoA N-acyltransferases (Nat)"/>
    <property type="match status" value="1"/>
</dbReference>
<protein>
    <recommendedName>
        <fullName evidence="7 8">Glucosamine 6-phosphate N-acetyltransferase</fullName>
        <ecNumber evidence="3 8">2.3.1.4</ecNumber>
    </recommendedName>
</protein>
<accession>G0WE93</accession>
<comment type="catalytic activity">
    <reaction evidence="6 8">
        <text>D-glucosamine 6-phosphate + acetyl-CoA = N-acetyl-D-glucosamine 6-phosphate + CoA + H(+)</text>
        <dbReference type="Rhea" id="RHEA:10292"/>
        <dbReference type="ChEBI" id="CHEBI:15378"/>
        <dbReference type="ChEBI" id="CHEBI:57287"/>
        <dbReference type="ChEBI" id="CHEBI:57288"/>
        <dbReference type="ChEBI" id="CHEBI:57513"/>
        <dbReference type="ChEBI" id="CHEBI:58725"/>
        <dbReference type="EC" id="2.3.1.4"/>
    </reaction>
</comment>
<dbReference type="OMA" id="NQRYDWI"/>
<dbReference type="PANTHER" id="PTHR13355:SF11">
    <property type="entry name" value="GLUCOSAMINE 6-PHOSPHATE N-ACETYLTRANSFERASE"/>
    <property type="match status" value="1"/>
</dbReference>
<dbReference type="RefSeq" id="XP_003671347.2">
    <property type="nucleotide sequence ID" value="XM_003671299.2"/>
</dbReference>
<evidence type="ECO:0000256" key="6">
    <source>
        <dbReference type="ARBA" id="ARBA00048964"/>
    </source>
</evidence>
<dbReference type="AlphaFoldDB" id="G0WE93"/>
<name>G0WE93_NAUDC</name>
<dbReference type="UniPathway" id="UPA00113">
    <property type="reaction ID" value="UER00529"/>
</dbReference>
<dbReference type="PANTHER" id="PTHR13355">
    <property type="entry name" value="GLUCOSAMINE 6-PHOSPHATE N-ACETYLTRANSFERASE"/>
    <property type="match status" value="1"/>
</dbReference>
<dbReference type="InterPro" id="IPR039143">
    <property type="entry name" value="GNPNAT1-like"/>
</dbReference>
<dbReference type="Proteomes" id="UP000000689">
    <property type="component" value="Chromosome 7"/>
</dbReference>
<dbReference type="GO" id="GO:0004343">
    <property type="term" value="F:glucosamine 6-phosphate N-acetyltransferase activity"/>
    <property type="evidence" value="ECO:0007669"/>
    <property type="project" value="UniProtKB-UniRule"/>
</dbReference>
<keyword evidence="11" id="KW-1185">Reference proteome</keyword>
<dbReference type="HOGENOM" id="CLU_072095_0_1_1"/>
<dbReference type="PROSITE" id="PS51186">
    <property type="entry name" value="GNAT"/>
    <property type="match status" value="1"/>
</dbReference>
<dbReference type="OrthoDB" id="10039976at2759"/>
<dbReference type="GO" id="GO:0004059">
    <property type="term" value="F:aralkylamine N-acetyltransferase activity"/>
    <property type="evidence" value="ECO:0007669"/>
    <property type="project" value="EnsemblFungi"/>
</dbReference>
<dbReference type="GO" id="GO:0006048">
    <property type="term" value="P:UDP-N-acetylglucosamine biosynthetic process"/>
    <property type="evidence" value="ECO:0007669"/>
    <property type="project" value="UniProtKB-UniRule"/>
</dbReference>
<proteinExistence type="inferred from homology"/>
<organism evidence="10 11">
    <name type="scientific">Naumovozyma dairenensis (strain ATCC 10597 / BCRC 20456 / CBS 421 / NBRC 0211 / NRRL Y-12639)</name>
    <name type="common">Saccharomyces dairenensis</name>
    <dbReference type="NCBI Taxonomy" id="1071378"/>
    <lineage>
        <taxon>Eukaryota</taxon>
        <taxon>Fungi</taxon>
        <taxon>Dikarya</taxon>
        <taxon>Ascomycota</taxon>
        <taxon>Saccharomycotina</taxon>
        <taxon>Saccharomycetes</taxon>
        <taxon>Saccharomycetales</taxon>
        <taxon>Saccharomycetaceae</taxon>
        <taxon>Naumovozyma</taxon>
    </lineage>
</organism>
<dbReference type="FunFam" id="3.40.630.30:FF:000136">
    <property type="entry name" value="Glucosamine 6-phosphate N-acetyltransferase"/>
    <property type="match status" value="1"/>
</dbReference>
<dbReference type="STRING" id="1071378.G0WE93"/>
<dbReference type="eggNOG" id="KOG3396">
    <property type="taxonomic scope" value="Eukaryota"/>
</dbReference>
<dbReference type="KEGG" id="ndi:NDAI_0G03270"/>
<dbReference type="EC" id="2.3.1.4" evidence="3 8"/>
<evidence type="ECO:0000259" key="9">
    <source>
        <dbReference type="PROSITE" id="PS51186"/>
    </source>
</evidence>
<evidence type="ECO:0000256" key="7">
    <source>
        <dbReference type="ARBA" id="ARBA00069869"/>
    </source>
</evidence>
<evidence type="ECO:0000313" key="10">
    <source>
        <dbReference type="EMBL" id="CCD26104.2"/>
    </source>
</evidence>
<evidence type="ECO:0000256" key="5">
    <source>
        <dbReference type="ARBA" id="ARBA00023315"/>
    </source>
</evidence>
<evidence type="ECO:0000256" key="1">
    <source>
        <dbReference type="ARBA" id="ARBA00004832"/>
    </source>
</evidence>
<reference evidence="10 11" key="1">
    <citation type="journal article" date="2011" name="Proc. Natl. Acad. Sci. U.S.A.">
        <title>Evolutionary erosion of yeast sex chromosomes by mating-type switching accidents.</title>
        <authorList>
            <person name="Gordon J.L."/>
            <person name="Armisen D."/>
            <person name="Proux-Wera E."/>
            <person name="Oheigeartaigh S.S."/>
            <person name="Byrne K.P."/>
            <person name="Wolfe K.H."/>
        </authorList>
    </citation>
    <scope>NUCLEOTIDE SEQUENCE [LARGE SCALE GENOMIC DNA]</scope>
    <source>
        <strain evidence="11">ATCC 10597 / BCRC 20456 / CBS 421 / NBRC 0211 / NRRL Y-12639</strain>
    </source>
</reference>
<dbReference type="InterPro" id="IPR016181">
    <property type="entry name" value="Acyl_CoA_acyltransferase"/>
</dbReference>
<dbReference type="EMBL" id="HE580273">
    <property type="protein sequence ID" value="CCD26104.2"/>
    <property type="molecule type" value="Genomic_DNA"/>
</dbReference>
<evidence type="ECO:0000256" key="8">
    <source>
        <dbReference type="RuleBase" id="RU365086"/>
    </source>
</evidence>
<comment type="similarity">
    <text evidence="2 8">Belongs to the acetyltransferase family. GNA1 subfamily.</text>
</comment>
<evidence type="ECO:0000256" key="2">
    <source>
        <dbReference type="ARBA" id="ARBA00006048"/>
    </source>
</evidence>
<gene>
    <name evidence="10" type="primary">NDAI0G03270</name>
    <name evidence="10" type="ordered locus">NDAI_0G03270</name>
</gene>
<evidence type="ECO:0000256" key="4">
    <source>
        <dbReference type="ARBA" id="ARBA00022679"/>
    </source>
</evidence>
<keyword evidence="4 8" id="KW-0808">Transferase</keyword>
<evidence type="ECO:0000256" key="3">
    <source>
        <dbReference type="ARBA" id="ARBA00012703"/>
    </source>
</evidence>
<comment type="pathway">
    <text evidence="1 8">Nucleotide-sugar biosynthesis; UDP-N-acetyl-alpha-D-glucosamine biosynthesis; N-acetyl-alpha-D-glucosamine 1-phosphate from alpha-D-glucosamine 6-phosphate (route I): step 1/2.</text>
</comment>
<dbReference type="GeneID" id="11495604"/>
<evidence type="ECO:0000313" key="11">
    <source>
        <dbReference type="Proteomes" id="UP000000689"/>
    </source>
</evidence>
<keyword evidence="5 8" id="KW-0012">Acyltransferase</keyword>
<dbReference type="Gene3D" id="3.40.630.30">
    <property type="match status" value="1"/>
</dbReference>